<dbReference type="AlphaFoldDB" id="A0AAP5JRV6"/>
<organism evidence="1 2">
    <name type="scientific">Paenibacillus larvae</name>
    <dbReference type="NCBI Taxonomy" id="1464"/>
    <lineage>
        <taxon>Bacteria</taxon>
        <taxon>Bacillati</taxon>
        <taxon>Bacillota</taxon>
        <taxon>Bacilli</taxon>
        <taxon>Bacillales</taxon>
        <taxon>Paenibacillaceae</taxon>
        <taxon>Paenibacillus</taxon>
    </lineage>
</organism>
<evidence type="ECO:0000313" key="2">
    <source>
        <dbReference type="Proteomes" id="UP001259239"/>
    </source>
</evidence>
<accession>A0AAP5JRV6</accession>
<reference evidence="1" key="1">
    <citation type="journal article" date="2023" name="J. Vet. Diagn. Invest.">
        <title>Oxytetracycline-resistant Paenibacillus larvae identified in commercial beekeeping operations in Saskatchewan using pooled honey sampling.</title>
        <authorList>
            <person name="Obshta O."/>
            <person name="Zabrodski M.W."/>
            <person name="Soomro T."/>
            <person name="Wilson G."/>
            <person name="Masood F."/>
            <person name="Thebeau J."/>
            <person name="Silva M.C.B."/>
            <person name="Biganski S."/>
            <person name="Kozii I.V."/>
            <person name="Koziy R.V."/>
            <person name="Raza M.F."/>
            <person name="Jose M.S."/>
            <person name="Simko E."/>
            <person name="Wood S.C."/>
        </authorList>
    </citation>
    <scope>NUCLEOTIDE SEQUENCE</scope>
    <source>
        <strain evidence="1">PL001</strain>
    </source>
</reference>
<name>A0AAP5JRV6_9BACL</name>
<dbReference type="Proteomes" id="UP001259239">
    <property type="component" value="Unassembled WGS sequence"/>
</dbReference>
<dbReference type="RefSeq" id="WP_036656102.1">
    <property type="nucleotide sequence ID" value="NZ_CP121102.1"/>
</dbReference>
<dbReference type="EMBL" id="JARQGV010000004">
    <property type="protein sequence ID" value="MDT2250796.1"/>
    <property type="molecule type" value="Genomic_DNA"/>
</dbReference>
<reference evidence="1" key="2">
    <citation type="submission" date="2023-03" db="EMBL/GenBank/DDBJ databases">
        <authorList>
            <person name="Obshta O."/>
            <person name="Zabrodski M.W."/>
            <person name="Soomro T."/>
            <person name="Wilson G."/>
            <person name="Masood F."/>
            <person name="Thebeau J."/>
            <person name="Bezerra Da Silva M.C."/>
            <person name="Raza F."/>
            <person name="Biganski S."/>
            <person name="Jose M."/>
            <person name="Camilli M."/>
            <person name="Kozii I.V."/>
            <person name="Kozii R.V."/>
            <person name="Simko E."/>
            <person name="Wood S.C."/>
        </authorList>
    </citation>
    <scope>NUCLEOTIDE SEQUENCE</scope>
    <source>
        <strain evidence="1">PL001</strain>
    </source>
</reference>
<comment type="caution">
    <text evidence="1">The sequence shown here is derived from an EMBL/GenBank/DDBJ whole genome shotgun (WGS) entry which is preliminary data.</text>
</comment>
<evidence type="ECO:0000313" key="1">
    <source>
        <dbReference type="EMBL" id="MDT2250796.1"/>
    </source>
</evidence>
<protein>
    <submittedName>
        <fullName evidence="1">Uncharacterized protein</fullName>
    </submittedName>
</protein>
<gene>
    <name evidence="1" type="ORF">P7H09_05290</name>
</gene>
<proteinExistence type="predicted"/>
<sequence length="125" mass="14857">MNELTNWIKQWATERGWHSVDPNKQLLRTMPSSIDMKRYLEYQESLEKIRKLDIDNNTDRAIEHFKKLAMTLPERVEYSMSVFASIAQRRGIDFVLQENDVQQLILKDRSLLEKELSKGDEEDDL</sequence>